<dbReference type="Gene3D" id="1.20.120.890">
    <property type="entry name" value="tRNA(Met) cytidine acetyltransferase, tail domain"/>
    <property type="match status" value="1"/>
</dbReference>
<gene>
    <name evidence="2" type="ORF">C493_20010</name>
</gene>
<keyword evidence="3" id="KW-1185">Reference proteome</keyword>
<dbReference type="InterPro" id="IPR038321">
    <property type="entry name" value="TmcA_C_sf"/>
</dbReference>
<comment type="caution">
    <text evidence="2">The sequence shown here is derived from an EMBL/GenBank/DDBJ whole genome shotgun (WGS) entry which is preliminary data.</text>
</comment>
<feature type="non-terminal residue" evidence="2">
    <location>
        <position position="1"/>
    </location>
</feature>
<dbReference type="PANTHER" id="PTHR10925:SF5">
    <property type="entry name" value="RNA CYTIDINE ACETYLTRANSFERASE"/>
    <property type="match status" value="1"/>
</dbReference>
<dbReference type="eggNOG" id="arCOG01951">
    <property type="taxonomic scope" value="Archaea"/>
</dbReference>
<dbReference type="RefSeq" id="WP_007261256.1">
    <property type="nucleotide sequence ID" value="NZ_AOHZ01000093.1"/>
</dbReference>
<reference evidence="2 3" key="1">
    <citation type="journal article" date="2014" name="PLoS Genet.">
        <title>Phylogenetically driven sequencing of extremely halophilic archaea reveals strategies for static and dynamic osmo-response.</title>
        <authorList>
            <person name="Becker E.A."/>
            <person name="Seitzer P.M."/>
            <person name="Tritt A."/>
            <person name="Larsen D."/>
            <person name="Krusor M."/>
            <person name="Yao A.I."/>
            <person name="Wu D."/>
            <person name="Madern D."/>
            <person name="Eisen J.A."/>
            <person name="Darling A.E."/>
            <person name="Facciotti M.T."/>
        </authorList>
    </citation>
    <scope>NUCLEOTIDE SEQUENCE [LARGE SCALE GENOMIC DNA]</scope>
    <source>
        <strain evidence="2 3">JCM 12255</strain>
    </source>
</reference>
<feature type="domain" description="N-acetyltransferase" evidence="1">
    <location>
        <begin position="1"/>
        <end position="38"/>
    </location>
</feature>
<dbReference type="GO" id="GO:0000049">
    <property type="term" value="F:tRNA binding"/>
    <property type="evidence" value="ECO:0007669"/>
    <property type="project" value="TreeGrafter"/>
</dbReference>
<dbReference type="InterPro" id="IPR032672">
    <property type="entry name" value="TmcA/NAT10/Kre33"/>
</dbReference>
<evidence type="ECO:0000313" key="2">
    <source>
        <dbReference type="EMBL" id="ELY49656.1"/>
    </source>
</evidence>
<dbReference type="AlphaFoldDB" id="L9WKC7"/>
<protein>
    <recommendedName>
        <fullName evidence="1">N-acetyltransferase domain-containing protein</fullName>
    </recommendedName>
</protein>
<sequence>GATPGLLAFWRENGYRTVHVSTTRNDASGEYSALMLAPTSDAGRELHDRHADWFARRFAAVCTDALADLEPDVARAALRSVDGDAAPELELTDHEWRVVAGAAYGPGLFDADPGPFRPLVVRYVVEEPDEIDLTDREERLLVMRALQARDWDSVADSLAYHSTSQCMRALGDALRPLVDRYGGDAALEVRERFLDT</sequence>
<dbReference type="InterPro" id="IPR000182">
    <property type="entry name" value="GNAT_dom"/>
</dbReference>
<dbReference type="STRING" id="1227499.C493_20010"/>
<organism evidence="2 3">
    <name type="scientific">Natronolimnohabitans innermongolicus JCM 12255</name>
    <dbReference type="NCBI Taxonomy" id="1227499"/>
    <lineage>
        <taxon>Archaea</taxon>
        <taxon>Methanobacteriati</taxon>
        <taxon>Methanobacteriota</taxon>
        <taxon>Stenosarchaea group</taxon>
        <taxon>Halobacteria</taxon>
        <taxon>Halobacteriales</taxon>
        <taxon>Natrialbaceae</taxon>
        <taxon>Natronolimnohabitans</taxon>
    </lineage>
</organism>
<evidence type="ECO:0000259" key="1">
    <source>
        <dbReference type="Pfam" id="PF13718"/>
    </source>
</evidence>
<dbReference type="EMBL" id="AOHZ01000093">
    <property type="protein sequence ID" value="ELY49656.1"/>
    <property type="molecule type" value="Genomic_DNA"/>
</dbReference>
<dbReference type="GO" id="GO:1904812">
    <property type="term" value="P:rRNA acetylation involved in maturation of SSU-rRNA"/>
    <property type="evidence" value="ECO:0007669"/>
    <property type="project" value="TreeGrafter"/>
</dbReference>
<dbReference type="Pfam" id="PF13718">
    <property type="entry name" value="GNAT_acetyltr_2"/>
    <property type="match status" value="1"/>
</dbReference>
<dbReference type="Proteomes" id="UP000011602">
    <property type="component" value="Unassembled WGS sequence"/>
</dbReference>
<name>L9WKC7_9EURY</name>
<accession>L9WKC7</accession>
<proteinExistence type="predicted"/>
<dbReference type="PANTHER" id="PTHR10925">
    <property type="entry name" value="N-ACETYLTRANSFERASE 10"/>
    <property type="match status" value="1"/>
</dbReference>
<evidence type="ECO:0000313" key="3">
    <source>
        <dbReference type="Proteomes" id="UP000011602"/>
    </source>
</evidence>
<dbReference type="OrthoDB" id="312894at2157"/>
<dbReference type="PATRIC" id="fig|1227499.3.peg.4111"/>
<dbReference type="Gene3D" id="3.40.630.30">
    <property type="match status" value="1"/>
</dbReference>
<dbReference type="GO" id="GO:1990883">
    <property type="term" value="F:18S rRNA cytidine N-acetyltransferase activity"/>
    <property type="evidence" value="ECO:0007669"/>
    <property type="project" value="TreeGrafter"/>
</dbReference>